<sequence>MAKGNARKFINDIHLWLGLGSGIVLFLVCLSGTIYTFRTEIEERLNREVYFVKDYQGKQALSLDSLLATVEKSTQNKISAVTIPSNAEKAWSFSAKPKGKEGGRGKTILVNPYTGTIAGDTQTGSSRFFMTVMKMHRWLLMEQGTGRIIVGVATVIFALMLLSGIILWLPRRFRYWKQGLTILFRGKWKRINHDLHNTLGFYAFIFLLIMALTGLCWSFEGYRSGASKILGAEIFGSKKEKPVQAANSAGMMLSPDAALKIAAGQLNYAGVTRLGFPEAKTVTFTVSKNNSNAWNTAAADKLVIDAYSGSILKKEAFASKTTGQKIAASIRSIHTGEIYGMFSKIIYFICCLIATSLPVTGTFIWINKMKKKKPGPSKIPAAITQTIAVQ</sequence>
<dbReference type="RefSeq" id="WP_008582336.1">
    <property type="nucleotide sequence ID" value="NZ_CP007035.1"/>
</dbReference>
<dbReference type="Proteomes" id="UP000003586">
    <property type="component" value="Chromosome"/>
</dbReference>
<feature type="transmembrane region" description="Helical" evidence="1">
    <location>
        <begin position="199"/>
        <end position="219"/>
    </location>
</feature>
<dbReference type="eggNOG" id="COG3182">
    <property type="taxonomic scope" value="Bacteria"/>
</dbReference>
<dbReference type="OrthoDB" id="111691at2"/>
<reference evidence="2 3" key="1">
    <citation type="submission" date="2013-12" db="EMBL/GenBank/DDBJ databases">
        <authorList>
            <consortium name="DOE Joint Genome Institute"/>
            <person name="Eisen J."/>
            <person name="Huntemann M."/>
            <person name="Han J."/>
            <person name="Chen A."/>
            <person name="Kyrpides N."/>
            <person name="Mavromatis K."/>
            <person name="Markowitz V."/>
            <person name="Palaniappan K."/>
            <person name="Ivanova N."/>
            <person name="Schaumberg A."/>
            <person name="Pati A."/>
            <person name="Liolios K."/>
            <person name="Nordberg H.P."/>
            <person name="Cantor M.N."/>
            <person name="Hua S.X."/>
            <person name="Woyke T."/>
        </authorList>
    </citation>
    <scope>NUCLEOTIDE SEQUENCE [LARGE SCALE GENOMIC DNA]</scope>
    <source>
        <strain evidence="3">DSM 19437</strain>
    </source>
</reference>
<dbReference type="AlphaFoldDB" id="W0ET88"/>
<keyword evidence="3" id="KW-1185">Reference proteome</keyword>
<organism evidence="2 3">
    <name type="scientific">Niabella soli DSM 19437</name>
    <dbReference type="NCBI Taxonomy" id="929713"/>
    <lineage>
        <taxon>Bacteria</taxon>
        <taxon>Pseudomonadati</taxon>
        <taxon>Bacteroidota</taxon>
        <taxon>Chitinophagia</taxon>
        <taxon>Chitinophagales</taxon>
        <taxon>Chitinophagaceae</taxon>
        <taxon>Niabella</taxon>
    </lineage>
</organism>
<name>W0ET88_9BACT</name>
<dbReference type="EMBL" id="CP007035">
    <property type="protein sequence ID" value="AHF14045.1"/>
    <property type="molecule type" value="Genomic_DNA"/>
</dbReference>
<proteinExistence type="predicted"/>
<accession>W0ET88</accession>
<keyword evidence="1" id="KW-0812">Transmembrane</keyword>
<dbReference type="KEGG" id="nso:NIASO_00230"/>
<evidence type="ECO:0000313" key="3">
    <source>
        <dbReference type="Proteomes" id="UP000003586"/>
    </source>
</evidence>
<feature type="transmembrane region" description="Helical" evidence="1">
    <location>
        <begin position="148"/>
        <end position="169"/>
    </location>
</feature>
<dbReference type="PANTHER" id="PTHR34219:SF3">
    <property type="entry name" value="BLL7967 PROTEIN"/>
    <property type="match status" value="1"/>
</dbReference>
<dbReference type="HOGENOM" id="CLU_031962_2_0_10"/>
<feature type="transmembrane region" description="Helical" evidence="1">
    <location>
        <begin position="345"/>
        <end position="366"/>
    </location>
</feature>
<keyword evidence="1" id="KW-1133">Transmembrane helix</keyword>
<dbReference type="InterPro" id="IPR005625">
    <property type="entry name" value="PepSY-ass_TM"/>
</dbReference>
<dbReference type="PANTHER" id="PTHR34219">
    <property type="entry name" value="IRON-REGULATED INNER MEMBRANE PROTEIN-RELATED"/>
    <property type="match status" value="1"/>
</dbReference>
<feature type="transmembrane region" description="Helical" evidence="1">
    <location>
        <begin position="13"/>
        <end position="37"/>
    </location>
</feature>
<evidence type="ECO:0000313" key="2">
    <source>
        <dbReference type="EMBL" id="AHF14045.1"/>
    </source>
</evidence>
<gene>
    <name evidence="2" type="ORF">NIASO_00230</name>
</gene>
<evidence type="ECO:0000256" key="1">
    <source>
        <dbReference type="SAM" id="Phobius"/>
    </source>
</evidence>
<dbReference type="Pfam" id="PF03929">
    <property type="entry name" value="PepSY_TM"/>
    <property type="match status" value="1"/>
</dbReference>
<protein>
    <submittedName>
        <fullName evidence="2">Sulfite reductase</fullName>
    </submittedName>
</protein>
<keyword evidence="1" id="KW-0472">Membrane</keyword>
<dbReference type="STRING" id="929713.NIASO_00230"/>